<dbReference type="AlphaFoldDB" id="A0A146L1E9"/>
<reference evidence="2" key="1">
    <citation type="journal article" date="2016" name="Gigascience">
        <title>De novo construction of an expanded transcriptome assembly for the western tarnished plant bug, Lygus hesperus.</title>
        <authorList>
            <person name="Tassone E.E."/>
            <person name="Geib S.M."/>
            <person name="Hall B."/>
            <person name="Fabrick J.A."/>
            <person name="Brent C.S."/>
            <person name="Hull J.J."/>
        </authorList>
    </citation>
    <scope>NUCLEOTIDE SEQUENCE</scope>
</reference>
<feature type="non-terminal residue" evidence="2">
    <location>
        <position position="188"/>
    </location>
</feature>
<feature type="compositionally biased region" description="Basic residues" evidence="1">
    <location>
        <begin position="155"/>
        <end position="188"/>
    </location>
</feature>
<feature type="region of interest" description="Disordered" evidence="1">
    <location>
        <begin position="52"/>
        <end position="188"/>
    </location>
</feature>
<dbReference type="EMBL" id="GDHC01016245">
    <property type="protein sequence ID" value="JAQ02384.1"/>
    <property type="molecule type" value="Transcribed_RNA"/>
</dbReference>
<sequence>STRQAFSISPPRASPARLPESPRYQPPFVYFAPSRRISSFLTRYVMDQIESIKKKKKKKREEREPIDSANGHNEVNDSSDSLKVKKKKKKHSPDLVSTFLKVNKKNEPIPSSDGPVIDTIKKKKNKEEKLTNNTATPSRVTNSPSKEKITEPPTPKKKSKKDKQEPKKRKSQSRRHPRRRVKRISKNQ</sequence>
<evidence type="ECO:0000256" key="1">
    <source>
        <dbReference type="SAM" id="MobiDB-lite"/>
    </source>
</evidence>
<feature type="non-terminal residue" evidence="2">
    <location>
        <position position="1"/>
    </location>
</feature>
<organism evidence="2">
    <name type="scientific">Lygus hesperus</name>
    <name type="common">Western plant bug</name>
    <dbReference type="NCBI Taxonomy" id="30085"/>
    <lineage>
        <taxon>Eukaryota</taxon>
        <taxon>Metazoa</taxon>
        <taxon>Ecdysozoa</taxon>
        <taxon>Arthropoda</taxon>
        <taxon>Hexapoda</taxon>
        <taxon>Insecta</taxon>
        <taxon>Pterygota</taxon>
        <taxon>Neoptera</taxon>
        <taxon>Paraneoptera</taxon>
        <taxon>Hemiptera</taxon>
        <taxon>Heteroptera</taxon>
        <taxon>Panheteroptera</taxon>
        <taxon>Cimicomorpha</taxon>
        <taxon>Miridae</taxon>
        <taxon>Mirini</taxon>
        <taxon>Lygus</taxon>
    </lineage>
</organism>
<feature type="region of interest" description="Disordered" evidence="1">
    <location>
        <begin position="1"/>
        <end position="28"/>
    </location>
</feature>
<evidence type="ECO:0000313" key="2">
    <source>
        <dbReference type="EMBL" id="JAQ02384.1"/>
    </source>
</evidence>
<gene>
    <name evidence="2" type="ORF">g.43196</name>
</gene>
<feature type="compositionally biased region" description="Polar residues" evidence="1">
    <location>
        <begin position="70"/>
        <end position="81"/>
    </location>
</feature>
<accession>A0A146L1E9</accession>
<protein>
    <submittedName>
        <fullName evidence="2">Uncharacterized protein</fullName>
    </submittedName>
</protein>
<name>A0A146L1E9_LYGHE</name>
<proteinExistence type="predicted"/>